<organism evidence="3 4">
    <name type="scientific">Haliscomenobacter hydrossis (strain ATCC 27775 / DSM 1100 / LMG 10767 / O)</name>
    <dbReference type="NCBI Taxonomy" id="760192"/>
    <lineage>
        <taxon>Bacteria</taxon>
        <taxon>Pseudomonadati</taxon>
        <taxon>Bacteroidota</taxon>
        <taxon>Saprospiria</taxon>
        <taxon>Saprospirales</taxon>
        <taxon>Haliscomenobacteraceae</taxon>
        <taxon>Haliscomenobacter</taxon>
    </lineage>
</organism>
<reference evidence="3 4" key="1">
    <citation type="journal article" date="2011" name="Stand. Genomic Sci.">
        <title>Complete genome sequence of Haliscomenobacter hydrossis type strain (O).</title>
        <authorList>
            <consortium name="US DOE Joint Genome Institute (JGI-PGF)"/>
            <person name="Daligault H."/>
            <person name="Lapidus A."/>
            <person name="Zeytun A."/>
            <person name="Nolan M."/>
            <person name="Lucas S."/>
            <person name="Del Rio T.G."/>
            <person name="Tice H."/>
            <person name="Cheng J.F."/>
            <person name="Tapia R."/>
            <person name="Han C."/>
            <person name="Goodwin L."/>
            <person name="Pitluck S."/>
            <person name="Liolios K."/>
            <person name="Pagani I."/>
            <person name="Ivanova N."/>
            <person name="Huntemann M."/>
            <person name="Mavromatis K."/>
            <person name="Mikhailova N."/>
            <person name="Pati A."/>
            <person name="Chen A."/>
            <person name="Palaniappan K."/>
            <person name="Land M."/>
            <person name="Hauser L."/>
            <person name="Brambilla E.M."/>
            <person name="Rohde M."/>
            <person name="Verbarg S."/>
            <person name="Goker M."/>
            <person name="Bristow J."/>
            <person name="Eisen J.A."/>
            <person name="Markowitz V."/>
            <person name="Hugenholtz P."/>
            <person name="Kyrpides N.C."/>
            <person name="Klenk H.P."/>
            <person name="Woyke T."/>
        </authorList>
    </citation>
    <scope>NUCLEOTIDE SEQUENCE [LARGE SCALE GENOMIC DNA]</scope>
    <source>
        <strain evidence="4">ATCC 27775 / DSM 1100 / LMG 10767 / O</strain>
    </source>
</reference>
<gene>
    <name evidence="3" type="ordered locus">Halhy_4866</name>
</gene>
<dbReference type="InterPro" id="IPR036890">
    <property type="entry name" value="HATPase_C_sf"/>
</dbReference>
<dbReference type="STRING" id="760192.Halhy_4866"/>
<keyword evidence="1" id="KW-0472">Membrane</keyword>
<protein>
    <submittedName>
        <fullName evidence="3">Signal transduction histidine kinase</fullName>
    </submittedName>
</protein>
<feature type="transmembrane region" description="Helical" evidence="1">
    <location>
        <begin position="12"/>
        <end position="32"/>
    </location>
</feature>
<dbReference type="OrthoDB" id="9809908at2"/>
<dbReference type="EMBL" id="CP002691">
    <property type="protein sequence ID" value="AEE52696.1"/>
    <property type="molecule type" value="Genomic_DNA"/>
</dbReference>
<dbReference type="PANTHER" id="PTHR34220:SF7">
    <property type="entry name" value="SENSOR HISTIDINE KINASE YPDA"/>
    <property type="match status" value="1"/>
</dbReference>
<keyword evidence="1" id="KW-0812">Transmembrane</keyword>
<accession>F4KZ09</accession>
<name>F4KZ09_HALH1</name>
<evidence type="ECO:0000259" key="2">
    <source>
        <dbReference type="Pfam" id="PF06580"/>
    </source>
</evidence>
<keyword evidence="4" id="KW-1185">Reference proteome</keyword>
<dbReference type="Gene3D" id="3.30.565.10">
    <property type="entry name" value="Histidine kinase-like ATPase, C-terminal domain"/>
    <property type="match status" value="1"/>
</dbReference>
<evidence type="ECO:0000313" key="4">
    <source>
        <dbReference type="Proteomes" id="UP000008461"/>
    </source>
</evidence>
<feature type="transmembrane region" description="Helical" evidence="1">
    <location>
        <begin position="115"/>
        <end position="136"/>
    </location>
</feature>
<dbReference type="Pfam" id="PF06580">
    <property type="entry name" value="His_kinase"/>
    <property type="match status" value="1"/>
</dbReference>
<sequence>MTVNTHFLNNYRLKVAFHVGVWLVLILVYAWLFQPLYGDLGMSILRGLGNLLPMAVLFYANLWLVERYFEKNRYVQFLLWATVLMIGIAALRVNLNQFFPEIKPSSVILSPGNKWWAGAVLTNILTLLVSTFYQILEIRFRHEQQNAAIISKQNEAQLQFLRAQINPHFLFNTLNNIYSLAVVRSPQTADMVMQLSKLLRYVVYDSKAEQIPLETEIDHIEQYLQLFRMRSEAPLNITFQVSGPIEGLRLEPMMLIPLVENCCKHADFDTNEKAFIRLELRVENGWLHFHTTNTKNDQDRQKDQVGGVGLDNLRQRLELLYPNAHRFTTQDKIAVFEVGFSIKMD</sequence>
<dbReference type="PANTHER" id="PTHR34220">
    <property type="entry name" value="SENSOR HISTIDINE KINASE YPDA"/>
    <property type="match status" value="1"/>
</dbReference>
<dbReference type="GO" id="GO:0016020">
    <property type="term" value="C:membrane"/>
    <property type="evidence" value="ECO:0007669"/>
    <property type="project" value="InterPro"/>
</dbReference>
<dbReference type="KEGG" id="hhy:Halhy_4866"/>
<reference key="2">
    <citation type="submission" date="2011-04" db="EMBL/GenBank/DDBJ databases">
        <title>Complete sequence of chromosome of Haliscomenobacter hydrossis DSM 1100.</title>
        <authorList>
            <consortium name="US DOE Joint Genome Institute (JGI-PGF)"/>
            <person name="Lucas S."/>
            <person name="Han J."/>
            <person name="Lapidus A."/>
            <person name="Bruce D."/>
            <person name="Goodwin L."/>
            <person name="Pitluck S."/>
            <person name="Peters L."/>
            <person name="Kyrpides N."/>
            <person name="Mavromatis K."/>
            <person name="Ivanova N."/>
            <person name="Ovchinnikova G."/>
            <person name="Pagani I."/>
            <person name="Daligault H."/>
            <person name="Detter J.C."/>
            <person name="Han C."/>
            <person name="Land M."/>
            <person name="Hauser L."/>
            <person name="Markowitz V."/>
            <person name="Cheng J.-F."/>
            <person name="Hugenholtz P."/>
            <person name="Woyke T."/>
            <person name="Wu D."/>
            <person name="Verbarg S."/>
            <person name="Frueling A."/>
            <person name="Brambilla E."/>
            <person name="Klenk H.-P."/>
            <person name="Eisen J.A."/>
        </authorList>
    </citation>
    <scope>NUCLEOTIDE SEQUENCE</scope>
    <source>
        <strain>DSM 1100</strain>
    </source>
</reference>
<feature type="transmembrane region" description="Helical" evidence="1">
    <location>
        <begin position="77"/>
        <end position="95"/>
    </location>
</feature>
<feature type="domain" description="Signal transduction histidine kinase internal region" evidence="2">
    <location>
        <begin position="156"/>
        <end position="232"/>
    </location>
</feature>
<keyword evidence="3" id="KW-0418">Kinase</keyword>
<evidence type="ECO:0000313" key="3">
    <source>
        <dbReference type="EMBL" id="AEE52696.1"/>
    </source>
</evidence>
<dbReference type="InterPro" id="IPR010559">
    <property type="entry name" value="Sig_transdc_His_kin_internal"/>
</dbReference>
<dbReference type="Proteomes" id="UP000008461">
    <property type="component" value="Chromosome"/>
</dbReference>
<dbReference type="AlphaFoldDB" id="F4KZ09"/>
<keyword evidence="3" id="KW-0808">Transferase</keyword>
<evidence type="ECO:0000256" key="1">
    <source>
        <dbReference type="SAM" id="Phobius"/>
    </source>
</evidence>
<keyword evidence="1" id="KW-1133">Transmembrane helix</keyword>
<dbReference type="HOGENOM" id="CLU_020473_1_0_10"/>
<dbReference type="RefSeq" id="WP_013767233.1">
    <property type="nucleotide sequence ID" value="NC_015510.1"/>
</dbReference>
<feature type="transmembrane region" description="Helical" evidence="1">
    <location>
        <begin position="44"/>
        <end position="65"/>
    </location>
</feature>
<dbReference type="InterPro" id="IPR050640">
    <property type="entry name" value="Bact_2-comp_sensor_kinase"/>
</dbReference>
<proteinExistence type="predicted"/>
<dbReference type="GO" id="GO:0000155">
    <property type="term" value="F:phosphorelay sensor kinase activity"/>
    <property type="evidence" value="ECO:0007669"/>
    <property type="project" value="InterPro"/>
</dbReference>
<dbReference type="eggNOG" id="COG2972">
    <property type="taxonomic scope" value="Bacteria"/>
</dbReference>